<dbReference type="EMBL" id="MU006736">
    <property type="protein sequence ID" value="KAF2623552.1"/>
    <property type="molecule type" value="Genomic_DNA"/>
</dbReference>
<reference evidence="1" key="1">
    <citation type="journal article" date="2020" name="Stud. Mycol.">
        <title>101 Dothideomycetes genomes: a test case for predicting lifestyles and emergence of pathogens.</title>
        <authorList>
            <person name="Haridas S."/>
            <person name="Albert R."/>
            <person name="Binder M."/>
            <person name="Bloem J."/>
            <person name="Labutti K."/>
            <person name="Salamov A."/>
            <person name="Andreopoulos B."/>
            <person name="Baker S."/>
            <person name="Barry K."/>
            <person name="Bills G."/>
            <person name="Bluhm B."/>
            <person name="Cannon C."/>
            <person name="Castanera R."/>
            <person name="Culley D."/>
            <person name="Daum C."/>
            <person name="Ezra D."/>
            <person name="Gonzalez J."/>
            <person name="Henrissat B."/>
            <person name="Kuo A."/>
            <person name="Liang C."/>
            <person name="Lipzen A."/>
            <person name="Lutzoni F."/>
            <person name="Magnuson J."/>
            <person name="Mondo S."/>
            <person name="Nolan M."/>
            <person name="Ohm R."/>
            <person name="Pangilinan J."/>
            <person name="Park H.-J."/>
            <person name="Ramirez L."/>
            <person name="Alfaro M."/>
            <person name="Sun H."/>
            <person name="Tritt A."/>
            <person name="Yoshinaga Y."/>
            <person name="Zwiers L.-H."/>
            <person name="Turgeon B."/>
            <person name="Goodwin S."/>
            <person name="Spatafora J."/>
            <person name="Crous P."/>
            <person name="Grigoriev I."/>
        </authorList>
    </citation>
    <scope>NUCLEOTIDE SEQUENCE</scope>
    <source>
        <strain evidence="1">CBS 525.71</strain>
    </source>
</reference>
<comment type="caution">
    <text evidence="1">The sequence shown here is derived from an EMBL/GenBank/DDBJ whole genome shotgun (WGS) entry which is preliminary data.</text>
</comment>
<evidence type="ECO:0000313" key="1">
    <source>
        <dbReference type="EMBL" id="KAF2623552.1"/>
    </source>
</evidence>
<dbReference type="Proteomes" id="UP000799754">
    <property type="component" value="Unassembled WGS sequence"/>
</dbReference>
<protein>
    <submittedName>
        <fullName evidence="1">Uncharacterized protein</fullName>
    </submittedName>
</protein>
<keyword evidence="2" id="KW-1185">Reference proteome</keyword>
<gene>
    <name evidence="1" type="ORF">BU25DRAFT_424805</name>
</gene>
<evidence type="ECO:0000313" key="2">
    <source>
        <dbReference type="Proteomes" id="UP000799754"/>
    </source>
</evidence>
<accession>A0ACB6RPA4</accession>
<proteinExistence type="predicted"/>
<sequence>MSLGGPGSTVWDRAITAAWNRSVLAVAASGNENSLAPTVRLFAHSRSFASLTFRATMFVYYVGLVQLGLYDCYFDWYFDTSLHVAGLVNYLHSLEGLSSAGPIKARVLELAAPNKVTDTQGSANLLAYTGNGR</sequence>
<organism evidence="1 2">
    <name type="scientific">Macroventuria anomochaeta</name>
    <dbReference type="NCBI Taxonomy" id="301207"/>
    <lineage>
        <taxon>Eukaryota</taxon>
        <taxon>Fungi</taxon>
        <taxon>Dikarya</taxon>
        <taxon>Ascomycota</taxon>
        <taxon>Pezizomycotina</taxon>
        <taxon>Dothideomycetes</taxon>
        <taxon>Pleosporomycetidae</taxon>
        <taxon>Pleosporales</taxon>
        <taxon>Pleosporineae</taxon>
        <taxon>Didymellaceae</taxon>
        <taxon>Macroventuria</taxon>
    </lineage>
</organism>
<name>A0ACB6RPA4_9PLEO</name>